<feature type="compositionally biased region" description="Polar residues" evidence="1">
    <location>
        <begin position="313"/>
        <end position="324"/>
    </location>
</feature>
<reference evidence="2" key="1">
    <citation type="submission" date="2017-07" db="EMBL/GenBank/DDBJ databases">
        <title>Taro Niue Genome Assembly and Annotation.</title>
        <authorList>
            <person name="Atibalentja N."/>
            <person name="Keating K."/>
            <person name="Fields C.J."/>
        </authorList>
    </citation>
    <scope>NUCLEOTIDE SEQUENCE</scope>
    <source>
        <strain evidence="2">Niue_2</strain>
        <tissue evidence="2">Leaf</tissue>
    </source>
</reference>
<name>A0A843VZD8_COLES</name>
<dbReference type="EMBL" id="NMUH01002513">
    <property type="protein sequence ID" value="MQM00437.1"/>
    <property type="molecule type" value="Genomic_DNA"/>
</dbReference>
<feature type="region of interest" description="Disordered" evidence="1">
    <location>
        <begin position="308"/>
        <end position="344"/>
    </location>
</feature>
<dbReference type="AlphaFoldDB" id="A0A843VZD8"/>
<dbReference type="Proteomes" id="UP000652761">
    <property type="component" value="Unassembled WGS sequence"/>
</dbReference>
<sequence>MAPKGKVVATSHSMEEEIIPDESVVVVEGSDSEEHDSSTSIRLDRVDHPSLGYVAQVAVVAVDPCLVAPPAVQFQPPPPPPALSVSRDKASASAARAFTIPPHVVSLPFHATAQMAMVDQGDPRIVDVDHFSEESMTVRVGLMSVEPRWRDNFIEADPQKQEAGPQEFEAGPHEFEAGPHELEVGPHELEAGPHELEPLPQMLEAIYVGLGDFLRLLIFKRHTKVLKNGCEMSCIGKRSMEIFPSGLRDYLVHNHMDVYIEVLLHAIDHKSLNIYESIPATTLGDNIFCKGSVDTTILGVNTMVKNKGRNVKKSPSQVDTSPEQVDTRDRFQRNKSTDWDSRSL</sequence>
<evidence type="ECO:0000256" key="1">
    <source>
        <dbReference type="SAM" id="MobiDB-lite"/>
    </source>
</evidence>
<evidence type="ECO:0000313" key="3">
    <source>
        <dbReference type="Proteomes" id="UP000652761"/>
    </source>
</evidence>
<feature type="compositionally biased region" description="Basic and acidic residues" evidence="1">
    <location>
        <begin position="325"/>
        <end position="344"/>
    </location>
</feature>
<protein>
    <submittedName>
        <fullName evidence="2">Uncharacterized protein</fullName>
    </submittedName>
</protein>
<evidence type="ECO:0000313" key="2">
    <source>
        <dbReference type="EMBL" id="MQM00437.1"/>
    </source>
</evidence>
<keyword evidence="3" id="KW-1185">Reference proteome</keyword>
<accession>A0A843VZD8</accession>
<gene>
    <name evidence="2" type="ORF">Taro_033169</name>
</gene>
<organism evidence="2 3">
    <name type="scientific">Colocasia esculenta</name>
    <name type="common">Wild taro</name>
    <name type="synonym">Arum esculentum</name>
    <dbReference type="NCBI Taxonomy" id="4460"/>
    <lineage>
        <taxon>Eukaryota</taxon>
        <taxon>Viridiplantae</taxon>
        <taxon>Streptophyta</taxon>
        <taxon>Embryophyta</taxon>
        <taxon>Tracheophyta</taxon>
        <taxon>Spermatophyta</taxon>
        <taxon>Magnoliopsida</taxon>
        <taxon>Liliopsida</taxon>
        <taxon>Araceae</taxon>
        <taxon>Aroideae</taxon>
        <taxon>Colocasieae</taxon>
        <taxon>Colocasia</taxon>
    </lineage>
</organism>
<comment type="caution">
    <text evidence="2">The sequence shown here is derived from an EMBL/GenBank/DDBJ whole genome shotgun (WGS) entry which is preliminary data.</text>
</comment>
<proteinExistence type="predicted"/>